<name>A0ACB7JBJ1_PLECO</name>
<keyword evidence="2" id="KW-1185">Reference proteome</keyword>
<gene>
    <name evidence="1" type="ORF">CCMSSC00406_0004208</name>
</gene>
<dbReference type="EMBL" id="WQMT02000001">
    <property type="protein sequence ID" value="KAG9227253.1"/>
    <property type="molecule type" value="Genomic_DNA"/>
</dbReference>
<proteinExistence type="predicted"/>
<sequence length="611" mass="68213">MAKSRKRGNTNTSRRGPARSHVLFVSILAGAVGIICFYIFRYDWARKLWSEHSVEDGGFLEVTQLPGKGMGLVALRDIEPGQLLIREKPLFTVPSQISSSPASLIWTSLARVTPSERDAFLNLSYVHFPPHLSPEDHPEEVALAIFQTNAVSAGDNVGIFPQMARLNHGCSSAFNAVYSWRESEGVLVVHALKEIRKGEELLTTYTDTKRPRRHRRASDRRLNAMVDKYQRLSTWAQGSIGKDEAIKLTNEIWALGEEEGYWSERGRLAADAAWVAAAHSDIDAMKAWALRAKTWYSRELGSDSKQAQEMESILERPQSHRAWGTPPFLRIPPTCLRQVTAAESESRRKDGFKHGTLAGIGHSFGGCTLTLAALTNQSTFSSLIVVDPVIPTPLYYEAQDPFIPKNDLGILPDAIDGIGAKAWLLKNPFFANWHPDVLQSYVDHGLYTRKSGQEVLLKMPPVQEAIGFSEAKDNKAKAAKKAALQGAHSTSSRKTRTSVSFHRPKTLRLARDPKYPRKSIPHAPRMDQFRTIVSPLNTESAMKKIEEHNTLVFITDIKANKRQIKDAVKKLYDVQAAKVNTLIRPDGKKKAYVRLTSDYDALDVANKIGFI</sequence>
<evidence type="ECO:0000313" key="1">
    <source>
        <dbReference type="EMBL" id="KAG9227253.1"/>
    </source>
</evidence>
<dbReference type="Proteomes" id="UP000824881">
    <property type="component" value="Unassembled WGS sequence"/>
</dbReference>
<comment type="caution">
    <text evidence="1">The sequence shown here is derived from an EMBL/GenBank/DDBJ whole genome shotgun (WGS) entry which is preliminary data.</text>
</comment>
<protein>
    <submittedName>
        <fullName evidence="1">Uncharacterized protein</fullName>
    </submittedName>
</protein>
<accession>A0ACB7JBJ1</accession>
<reference evidence="1 2" key="1">
    <citation type="journal article" date="2021" name="Appl. Environ. Microbiol.">
        <title>Genetic linkage and physical mapping for an oyster mushroom Pleurotus cornucopiae and QTL analysis for the trait cap color.</title>
        <authorList>
            <person name="Zhang Y."/>
            <person name="Gao W."/>
            <person name="Sonnenberg A."/>
            <person name="Chen Q."/>
            <person name="Zhang J."/>
            <person name="Huang C."/>
        </authorList>
    </citation>
    <scope>NUCLEOTIDE SEQUENCE [LARGE SCALE GENOMIC DNA]</scope>
    <source>
        <strain evidence="1">CCMSSC00406</strain>
    </source>
</reference>
<evidence type="ECO:0000313" key="2">
    <source>
        <dbReference type="Proteomes" id="UP000824881"/>
    </source>
</evidence>
<organism evidence="1 2">
    <name type="scientific">Pleurotus cornucopiae</name>
    <name type="common">Cornucopia mushroom</name>
    <dbReference type="NCBI Taxonomy" id="5321"/>
    <lineage>
        <taxon>Eukaryota</taxon>
        <taxon>Fungi</taxon>
        <taxon>Dikarya</taxon>
        <taxon>Basidiomycota</taxon>
        <taxon>Agaricomycotina</taxon>
        <taxon>Agaricomycetes</taxon>
        <taxon>Agaricomycetidae</taxon>
        <taxon>Agaricales</taxon>
        <taxon>Pleurotineae</taxon>
        <taxon>Pleurotaceae</taxon>
        <taxon>Pleurotus</taxon>
    </lineage>
</organism>